<evidence type="ECO:0000313" key="1">
    <source>
        <dbReference type="EMBL" id="GBN23316.1"/>
    </source>
</evidence>
<dbReference type="PANTHER" id="PTHR46114">
    <property type="entry name" value="APPLE DOMAIN-CONTAINING PROTEIN"/>
    <property type="match status" value="1"/>
</dbReference>
<dbReference type="PANTHER" id="PTHR46114:SF1">
    <property type="entry name" value="ZAD DOMAIN-CONTAINING PROTEIN"/>
    <property type="match status" value="1"/>
</dbReference>
<protein>
    <submittedName>
        <fullName evidence="1">Uncharacterized protein</fullName>
    </submittedName>
</protein>
<dbReference type="OrthoDB" id="8063408at2759"/>
<dbReference type="EMBL" id="BGPR01006981">
    <property type="protein sequence ID" value="GBN23316.1"/>
    <property type="molecule type" value="Genomic_DNA"/>
</dbReference>
<name>A0A4Y2MC80_ARAVE</name>
<keyword evidence="2" id="KW-1185">Reference proteome</keyword>
<reference evidence="1 2" key="1">
    <citation type="journal article" date="2019" name="Sci. Rep.">
        <title>Orb-weaving spider Araneus ventricosus genome elucidates the spidroin gene catalogue.</title>
        <authorList>
            <person name="Kono N."/>
            <person name="Nakamura H."/>
            <person name="Ohtoshi R."/>
            <person name="Moran D.A.P."/>
            <person name="Shinohara A."/>
            <person name="Yoshida Y."/>
            <person name="Fujiwara M."/>
            <person name="Mori M."/>
            <person name="Tomita M."/>
            <person name="Arakawa K."/>
        </authorList>
    </citation>
    <scope>NUCLEOTIDE SEQUENCE [LARGE SCALE GENOMIC DNA]</scope>
</reference>
<gene>
    <name evidence="1" type="ORF">AVEN_241342_1</name>
</gene>
<organism evidence="1 2">
    <name type="scientific">Araneus ventricosus</name>
    <name type="common">Orbweaver spider</name>
    <name type="synonym">Epeira ventricosa</name>
    <dbReference type="NCBI Taxonomy" id="182803"/>
    <lineage>
        <taxon>Eukaryota</taxon>
        <taxon>Metazoa</taxon>
        <taxon>Ecdysozoa</taxon>
        <taxon>Arthropoda</taxon>
        <taxon>Chelicerata</taxon>
        <taxon>Arachnida</taxon>
        <taxon>Araneae</taxon>
        <taxon>Araneomorphae</taxon>
        <taxon>Entelegynae</taxon>
        <taxon>Araneoidea</taxon>
        <taxon>Araneidae</taxon>
        <taxon>Araneus</taxon>
    </lineage>
</organism>
<accession>A0A4Y2MC80</accession>
<evidence type="ECO:0000313" key="2">
    <source>
        <dbReference type="Proteomes" id="UP000499080"/>
    </source>
</evidence>
<comment type="caution">
    <text evidence="1">The sequence shown here is derived from an EMBL/GenBank/DDBJ whole genome shotgun (WGS) entry which is preliminary data.</text>
</comment>
<dbReference type="Proteomes" id="UP000499080">
    <property type="component" value="Unassembled WGS sequence"/>
</dbReference>
<dbReference type="AlphaFoldDB" id="A0A4Y2MC80"/>
<sequence>MDMVYRFLPLQILWKTLFYSDIESECEIDDNVDEVYDSISVESKFFTQSELNDLVRDLNLPKDSAEVLGNRLKEKNLLAPGTPFSWFRNSEQEFIQFISQAGELVYCSDIPGLIASFKVQYKPDEWSLFIDSSKRSLKAALLHNGNLPFGNSVHLKECDENLDFILNKLSYSDHKWAVCGDLKVISVLLGQQKGYTKFPCFLREWDSRDRKLHDIKKEWPTRKTLDPGVKNIQRENMVD</sequence>
<proteinExistence type="predicted"/>